<protein>
    <submittedName>
        <fullName evidence="1">Uncharacterized protein</fullName>
    </submittedName>
</protein>
<dbReference type="EMBL" id="CM056744">
    <property type="protein sequence ID" value="KAJ8665303.1"/>
    <property type="molecule type" value="Genomic_DNA"/>
</dbReference>
<gene>
    <name evidence="1" type="ORF">QAD02_006965</name>
</gene>
<comment type="caution">
    <text evidence="1">The sequence shown here is derived from an EMBL/GenBank/DDBJ whole genome shotgun (WGS) entry which is preliminary data.</text>
</comment>
<name>A0ACC2N2E1_9HYME</name>
<evidence type="ECO:0000313" key="2">
    <source>
        <dbReference type="Proteomes" id="UP001239111"/>
    </source>
</evidence>
<organism evidence="1 2">
    <name type="scientific">Eretmocerus hayati</name>
    <dbReference type="NCBI Taxonomy" id="131215"/>
    <lineage>
        <taxon>Eukaryota</taxon>
        <taxon>Metazoa</taxon>
        <taxon>Ecdysozoa</taxon>
        <taxon>Arthropoda</taxon>
        <taxon>Hexapoda</taxon>
        <taxon>Insecta</taxon>
        <taxon>Pterygota</taxon>
        <taxon>Neoptera</taxon>
        <taxon>Endopterygota</taxon>
        <taxon>Hymenoptera</taxon>
        <taxon>Apocrita</taxon>
        <taxon>Proctotrupomorpha</taxon>
        <taxon>Chalcidoidea</taxon>
        <taxon>Aphelinidae</taxon>
        <taxon>Aphelininae</taxon>
        <taxon>Eretmocerus</taxon>
    </lineage>
</organism>
<accession>A0ACC2N2E1</accession>
<sequence length="271" mass="31067">MKYYHGELISLDFKGIFPNVEDGKLFELFPSFYAQRIIYYCWLKRRVYFDKTRDIPDTNLRALILLAAILPTSNYKKFNQTSMKTANAAAQKSDDSDDDECEPQEKKLKVEPANFSTEKIPNENFVRFRDANDELLKPPDKNEKGHIQPFMICATTGPERVGKLFIKADIDLISVGSCSLKAFDIFVKMHYCFDVHFAPDLEIFYNFVSAIVMKMENVEARPASTTFDTTLRSIQDSHLQDKNFIEDVSPQNEVFVDDVSDSGEDTGVTDE</sequence>
<evidence type="ECO:0000313" key="1">
    <source>
        <dbReference type="EMBL" id="KAJ8665303.1"/>
    </source>
</evidence>
<dbReference type="Proteomes" id="UP001239111">
    <property type="component" value="Chromosome 4"/>
</dbReference>
<proteinExistence type="predicted"/>
<keyword evidence="2" id="KW-1185">Reference proteome</keyword>
<reference evidence="1" key="1">
    <citation type="submission" date="2023-04" db="EMBL/GenBank/DDBJ databases">
        <title>A chromosome-level genome assembly of the parasitoid wasp Eretmocerus hayati.</title>
        <authorList>
            <person name="Zhong Y."/>
            <person name="Liu S."/>
            <person name="Liu Y."/>
        </authorList>
    </citation>
    <scope>NUCLEOTIDE SEQUENCE</scope>
    <source>
        <strain evidence="1">ZJU_SS_LIU_2023</strain>
    </source>
</reference>